<keyword evidence="3" id="KW-1185">Reference proteome</keyword>
<accession>H6RMF3</accession>
<feature type="region of interest" description="Disordered" evidence="1">
    <location>
        <begin position="1"/>
        <end position="42"/>
    </location>
</feature>
<dbReference type="KEGG" id="bsd:BLASA_1666"/>
<reference evidence="2 3" key="1">
    <citation type="journal article" date="2012" name="J. Bacteriol.">
        <title>Genome Sequence of Blastococcus saxobsidens DD2, a Stone-Inhabiting Bacterium.</title>
        <authorList>
            <person name="Chouaia B."/>
            <person name="Crotti E."/>
            <person name="Brusetti L."/>
            <person name="Daffonchio D."/>
            <person name="Essoussi I."/>
            <person name="Nouioui I."/>
            <person name="Sbissi I."/>
            <person name="Ghodhbane-Gtari F."/>
            <person name="Gtari M."/>
            <person name="Vacherie B."/>
            <person name="Barbe V."/>
            <person name="Medigue C."/>
            <person name="Gury J."/>
            <person name="Pujic P."/>
            <person name="Normand P."/>
        </authorList>
    </citation>
    <scope>NUCLEOTIDE SEQUENCE [LARGE SCALE GENOMIC DNA]</scope>
    <source>
        <strain evidence="2 3">DD2</strain>
    </source>
</reference>
<dbReference type="STRING" id="1146883.BLASA_1666"/>
<dbReference type="EMBL" id="FO117623">
    <property type="protein sequence ID" value="CCG02589.1"/>
    <property type="molecule type" value="Genomic_DNA"/>
</dbReference>
<organism evidence="2 3">
    <name type="scientific">Blastococcus saxobsidens (strain DD2)</name>
    <dbReference type="NCBI Taxonomy" id="1146883"/>
    <lineage>
        <taxon>Bacteria</taxon>
        <taxon>Bacillati</taxon>
        <taxon>Actinomycetota</taxon>
        <taxon>Actinomycetes</taxon>
        <taxon>Geodermatophilales</taxon>
        <taxon>Geodermatophilaceae</taxon>
        <taxon>Blastococcus</taxon>
    </lineage>
</organism>
<evidence type="ECO:0000313" key="3">
    <source>
        <dbReference type="Proteomes" id="UP000007517"/>
    </source>
</evidence>
<proteinExistence type="predicted"/>
<evidence type="ECO:0000256" key="1">
    <source>
        <dbReference type="SAM" id="MobiDB-lite"/>
    </source>
</evidence>
<name>H6RMF3_BLASD</name>
<protein>
    <submittedName>
        <fullName evidence="2">Uncharacterized protein</fullName>
    </submittedName>
</protein>
<dbReference type="HOGENOM" id="CLU_2785615_0_0_11"/>
<evidence type="ECO:0000313" key="2">
    <source>
        <dbReference type="EMBL" id="CCG02589.1"/>
    </source>
</evidence>
<sequence>MDKAGPAGQQPSRSVDHPHGAIGTTGAGEASGCPASGFRVSARPRVGAHVSKAVELGGEVPRQTAQAH</sequence>
<reference evidence="3" key="2">
    <citation type="submission" date="2012-02" db="EMBL/GenBank/DDBJ databases">
        <title>Complete genome sequence of Blastococcus saxobsidens strain DD2.</title>
        <authorList>
            <person name="Genoscope."/>
        </authorList>
    </citation>
    <scope>NUCLEOTIDE SEQUENCE [LARGE SCALE GENOMIC DNA]</scope>
    <source>
        <strain evidence="3">DD2</strain>
    </source>
</reference>
<gene>
    <name evidence="2" type="ordered locus">BLASA_1666</name>
</gene>
<dbReference type="Proteomes" id="UP000007517">
    <property type="component" value="Chromosome"/>
</dbReference>
<dbReference type="AlphaFoldDB" id="H6RMF3"/>